<name>A0A397JLB0_9GLOM</name>
<organism evidence="1 2">
    <name type="scientific">Diversispora epigaea</name>
    <dbReference type="NCBI Taxonomy" id="1348612"/>
    <lineage>
        <taxon>Eukaryota</taxon>
        <taxon>Fungi</taxon>
        <taxon>Fungi incertae sedis</taxon>
        <taxon>Mucoromycota</taxon>
        <taxon>Glomeromycotina</taxon>
        <taxon>Glomeromycetes</taxon>
        <taxon>Diversisporales</taxon>
        <taxon>Diversisporaceae</taxon>
        <taxon>Diversispora</taxon>
    </lineage>
</organism>
<accession>A0A397JLB0</accession>
<evidence type="ECO:0000313" key="2">
    <source>
        <dbReference type="Proteomes" id="UP000266861"/>
    </source>
</evidence>
<proteinExistence type="predicted"/>
<evidence type="ECO:0000313" key="1">
    <source>
        <dbReference type="EMBL" id="RHZ89145.1"/>
    </source>
</evidence>
<gene>
    <name evidence="1" type="ORF">Glove_18g58</name>
</gene>
<reference evidence="1 2" key="1">
    <citation type="submission" date="2018-08" db="EMBL/GenBank/DDBJ databases">
        <title>Genome and evolution of the arbuscular mycorrhizal fungus Diversispora epigaea (formerly Glomus versiforme) and its bacterial endosymbionts.</title>
        <authorList>
            <person name="Sun X."/>
            <person name="Fei Z."/>
            <person name="Harrison M."/>
        </authorList>
    </citation>
    <scope>NUCLEOTIDE SEQUENCE [LARGE SCALE GENOMIC DNA]</scope>
    <source>
        <strain evidence="1 2">IT104</strain>
    </source>
</reference>
<protein>
    <submittedName>
        <fullName evidence="1">Uncharacterized protein</fullName>
    </submittedName>
</protein>
<dbReference type="Proteomes" id="UP000266861">
    <property type="component" value="Unassembled WGS sequence"/>
</dbReference>
<dbReference type="AlphaFoldDB" id="A0A397JLB0"/>
<sequence>MLDESKLILGSASHLAHLFDKNSKKVRDISLKNEINNQTARTQIYNEIEPYLPDIKKEYLHSSIVDFQTECQKVIGVKILHVHMIEPSNLNDLSITKVNSELSEASVSINTSISIDLGKFSKTLVSVKISSNFTAHITNSNFFDDEKANKINSEDDEINLDISDNDEMKYILTMMTMMIRMLF</sequence>
<dbReference type="EMBL" id="PQFF01000016">
    <property type="protein sequence ID" value="RHZ89145.1"/>
    <property type="molecule type" value="Genomic_DNA"/>
</dbReference>
<comment type="caution">
    <text evidence="1">The sequence shown here is derived from an EMBL/GenBank/DDBJ whole genome shotgun (WGS) entry which is preliminary data.</text>
</comment>
<keyword evidence="2" id="KW-1185">Reference proteome</keyword>